<evidence type="ECO:0000313" key="4">
    <source>
        <dbReference type="Proteomes" id="UP001169006"/>
    </source>
</evidence>
<feature type="domain" description="YhdP central" evidence="2">
    <location>
        <begin position="407"/>
        <end position="894"/>
    </location>
</feature>
<feature type="transmembrane region" description="Helical" evidence="1">
    <location>
        <begin position="48"/>
        <end position="67"/>
    </location>
</feature>
<dbReference type="RefSeq" id="WP_302079880.1">
    <property type="nucleotide sequence ID" value="NZ_JAUKWQ010000018.1"/>
</dbReference>
<protein>
    <submittedName>
        <fullName evidence="3">DUF3971 domain-containing protein</fullName>
    </submittedName>
</protein>
<keyword evidence="1" id="KW-0812">Transmembrane</keyword>
<keyword evidence="4" id="KW-1185">Reference proteome</keyword>
<name>A0ABT8T4D4_9HYPH</name>
<reference evidence="3" key="1">
    <citation type="journal article" date="2015" name="Int. J. Syst. Evol. Microbiol.">
        <title>Rhizobium oryzicola sp. nov., potential plant-growth-promoting endophytic bacteria isolated from rice roots.</title>
        <authorList>
            <person name="Zhang X.X."/>
            <person name="Gao J.S."/>
            <person name="Cao Y.H."/>
            <person name="Sheirdil R.A."/>
            <person name="Wang X.C."/>
            <person name="Zhang L."/>
        </authorList>
    </citation>
    <scope>NUCLEOTIDE SEQUENCE</scope>
    <source>
        <strain evidence="3">05753</strain>
    </source>
</reference>
<organism evidence="3 4">
    <name type="scientific">Rhizobium oryzicola</name>
    <dbReference type="NCBI Taxonomy" id="1232668"/>
    <lineage>
        <taxon>Bacteria</taxon>
        <taxon>Pseudomonadati</taxon>
        <taxon>Pseudomonadota</taxon>
        <taxon>Alphaproteobacteria</taxon>
        <taxon>Hyphomicrobiales</taxon>
        <taxon>Rhizobiaceae</taxon>
        <taxon>Rhizobium/Agrobacterium group</taxon>
        <taxon>Rhizobium</taxon>
    </lineage>
</organism>
<keyword evidence="1" id="KW-1133">Transmembrane helix</keyword>
<dbReference type="InterPro" id="IPR025263">
    <property type="entry name" value="YhdP_central"/>
</dbReference>
<evidence type="ECO:0000259" key="2">
    <source>
        <dbReference type="Pfam" id="PF13116"/>
    </source>
</evidence>
<dbReference type="Proteomes" id="UP001169006">
    <property type="component" value="Unassembled WGS sequence"/>
</dbReference>
<evidence type="ECO:0000256" key="1">
    <source>
        <dbReference type="SAM" id="Phobius"/>
    </source>
</evidence>
<reference evidence="3" key="2">
    <citation type="submission" date="2023-07" db="EMBL/GenBank/DDBJ databases">
        <authorList>
            <person name="Sun H."/>
        </authorList>
    </citation>
    <scope>NUCLEOTIDE SEQUENCE</scope>
    <source>
        <strain evidence="3">05753</strain>
    </source>
</reference>
<evidence type="ECO:0000313" key="3">
    <source>
        <dbReference type="EMBL" id="MDO1585615.1"/>
    </source>
</evidence>
<gene>
    <name evidence="3" type="ORF">Q2T52_26305</name>
</gene>
<sequence length="1139" mass="122670">MAEIRGEKVRFHKKDLIPLHELPSAQAHDPLIVHCPPPRSGWGGLIRLFTAFVVLIVMALGGAFFAIESGTFDRTLTQRAQGALNDAIGPRYQAQVGSTAIRFDSSFRIAIEARDVDVVEVATNAHLSRTGALRLAIDPLALLSGRISIRHIEAEKINLDTSLLPASEPMDLSKTRIDGIPAAMEQAFQRLDEARGLIERTGTGSVTIAGITIKFPPDQLGRISTLAIDKLDLTRTQEGQMAVSGRLEFDGKPATLRIDATSVNGVTKTLKAHVAGLDLTPVLLQQMDDGSPREGVEGPVDLDLFSARDTDTTDPEFRADISHAKGFVYFDTIPQEFSSGNIHLAYDFPKNSIEIRNSELRFGPTVLPLTGALIDLDRLNASDKRPGYGLDLLISGATAHSPTGGEAPVAFDLKAGGRYLTSDRRLELDEMQVSSPAGQMAGSLKVKFGGKVSPEISFGAQLPRMEVRGVKQLWPYWMAHKPRDWVTANMFGGTITNGSISVFIPAGRMHGPGVPIELNENELRIAFDIADNRLNLPGSIPPVRELAGHFDLHGARLDVRIDSAASYFPSGRKVAIDEGHFTIASAYVKPLMADLALKINGNADALAELSNFKPFEALKKTDFQPGDFSGTGKADLTARFGLISDQHPPATTYQAHIALSDVALARPIKGRKATGLNGTLDVDMQTLRINAKGQVDGIPAELKMVEPLTNDSPAQRSRVLSATLNNEQRQKVVPGLTDLIDGSVGAELDWIDDDNLEVSLDLTKSALSLPWVGWTKGNGIDAKAEFRVVTRDGRTDLNDFTLKGDGFGADGDLTIAQDSLSSAEFSRVKLSAGDDFSVTMKRNKAVYDISVTGKSADLRPVLDKLKAGNSATPAKTAKKSTTDGVTVRVKLDRLLGFNDEAISNAKATAVFRNDDIQTLELVGVTNSGQAVVAKTTTGATVDTITLTSGDAGAVTRFTNLYSHMRGGLLNLSLDNEAGNDWSGSLDIRNFNIVDESRLQSIVSTPVGEDGRSLNAAVKKDIDVSSAKFQRGFARLVYRKGALSVDNGVVRGEQIGATFQGMMRDAAGNMDMTGTFMPAYGLNRLFAELPIIGDILGNGRDRGLLGITFKLTGKFDQPKLIINPLSIIAPGVFRQIFEFQ</sequence>
<dbReference type="Pfam" id="PF13116">
    <property type="entry name" value="YhdP"/>
    <property type="match status" value="1"/>
</dbReference>
<keyword evidence="1" id="KW-0472">Membrane</keyword>
<proteinExistence type="predicted"/>
<dbReference type="EMBL" id="JAUKWQ010000018">
    <property type="protein sequence ID" value="MDO1585615.1"/>
    <property type="molecule type" value="Genomic_DNA"/>
</dbReference>
<comment type="caution">
    <text evidence="3">The sequence shown here is derived from an EMBL/GenBank/DDBJ whole genome shotgun (WGS) entry which is preliminary data.</text>
</comment>
<accession>A0ABT8T4D4</accession>